<name>A0AAV9DKG1_ACOCL</name>
<evidence type="ECO:0000256" key="2">
    <source>
        <dbReference type="SAM" id="MobiDB-lite"/>
    </source>
</evidence>
<evidence type="ECO:0000259" key="3">
    <source>
        <dbReference type="Pfam" id="PF04059"/>
    </source>
</evidence>
<dbReference type="SUPFAM" id="SSF101447">
    <property type="entry name" value="Formin homology 2 domain (FH2 domain)"/>
    <property type="match status" value="1"/>
</dbReference>
<reference evidence="4" key="2">
    <citation type="submission" date="2023-06" db="EMBL/GenBank/DDBJ databases">
        <authorList>
            <person name="Ma L."/>
            <person name="Liu K.-W."/>
            <person name="Li Z."/>
            <person name="Hsiao Y.-Y."/>
            <person name="Qi Y."/>
            <person name="Fu T."/>
            <person name="Tang G."/>
            <person name="Zhang D."/>
            <person name="Sun W.-H."/>
            <person name="Liu D.-K."/>
            <person name="Li Y."/>
            <person name="Chen G.-Z."/>
            <person name="Liu X.-D."/>
            <person name="Liao X.-Y."/>
            <person name="Jiang Y.-T."/>
            <person name="Yu X."/>
            <person name="Hao Y."/>
            <person name="Huang J."/>
            <person name="Zhao X.-W."/>
            <person name="Ke S."/>
            <person name="Chen Y.-Y."/>
            <person name="Wu W.-L."/>
            <person name="Hsu J.-L."/>
            <person name="Lin Y.-F."/>
            <person name="Huang M.-D."/>
            <person name="Li C.-Y."/>
            <person name="Huang L."/>
            <person name="Wang Z.-W."/>
            <person name="Zhao X."/>
            <person name="Zhong W.-Y."/>
            <person name="Peng D.-H."/>
            <person name="Ahmad S."/>
            <person name="Lan S."/>
            <person name="Zhang J.-S."/>
            <person name="Tsai W.-C."/>
            <person name="Van De Peer Y."/>
            <person name="Liu Z.-J."/>
        </authorList>
    </citation>
    <scope>NUCLEOTIDE SEQUENCE</scope>
    <source>
        <strain evidence="4">CP</strain>
        <tissue evidence="4">Leaves</tissue>
    </source>
</reference>
<gene>
    <name evidence="4" type="primary">TE1</name>
    <name evidence="4" type="ORF">QJS10_CPB12g01709</name>
</gene>
<feature type="compositionally biased region" description="Basic residues" evidence="2">
    <location>
        <begin position="106"/>
        <end position="118"/>
    </location>
</feature>
<feature type="compositionally biased region" description="Pro residues" evidence="2">
    <location>
        <begin position="17"/>
        <end position="35"/>
    </location>
</feature>
<keyword evidence="5" id="KW-1185">Reference proteome</keyword>
<dbReference type="Proteomes" id="UP001180020">
    <property type="component" value="Unassembled WGS sequence"/>
</dbReference>
<dbReference type="SUPFAM" id="SSF54928">
    <property type="entry name" value="RNA-binding domain, RBD"/>
    <property type="match status" value="1"/>
</dbReference>
<dbReference type="AlphaFoldDB" id="A0AAV9DKG1"/>
<protein>
    <submittedName>
        <fullName evidence="4">Protein terminal ear1</fullName>
    </submittedName>
</protein>
<feature type="region of interest" description="Disordered" evidence="2">
    <location>
        <begin position="94"/>
        <end position="118"/>
    </location>
</feature>
<evidence type="ECO:0000256" key="1">
    <source>
        <dbReference type="ARBA" id="ARBA00022884"/>
    </source>
</evidence>
<dbReference type="InterPro" id="IPR007201">
    <property type="entry name" value="Mei2-like_Rrm_C"/>
</dbReference>
<dbReference type="Gene3D" id="3.30.70.330">
    <property type="match status" value="1"/>
</dbReference>
<feature type="domain" description="Mei2-like C-terminal RNA recognition motif" evidence="3">
    <location>
        <begin position="188"/>
        <end position="256"/>
    </location>
</feature>
<feature type="region of interest" description="Disordered" evidence="2">
    <location>
        <begin position="1"/>
        <end position="35"/>
    </location>
</feature>
<feature type="domain" description="Mei2-like C-terminal RNA recognition motif" evidence="3">
    <location>
        <begin position="143"/>
        <end position="172"/>
    </location>
</feature>
<proteinExistence type="predicted"/>
<comment type="caution">
    <text evidence="4">The sequence shown here is derived from an EMBL/GenBank/DDBJ whole genome shotgun (WGS) entry which is preliminary data.</text>
</comment>
<evidence type="ECO:0000313" key="4">
    <source>
        <dbReference type="EMBL" id="KAK1301367.1"/>
    </source>
</evidence>
<dbReference type="InterPro" id="IPR012677">
    <property type="entry name" value="Nucleotide-bd_a/b_plait_sf"/>
</dbReference>
<dbReference type="Pfam" id="PF04059">
    <property type="entry name" value="RRM_2"/>
    <property type="match status" value="2"/>
</dbReference>
<organism evidence="4 5">
    <name type="scientific">Acorus calamus</name>
    <name type="common">Sweet flag</name>
    <dbReference type="NCBI Taxonomy" id="4465"/>
    <lineage>
        <taxon>Eukaryota</taxon>
        <taxon>Viridiplantae</taxon>
        <taxon>Streptophyta</taxon>
        <taxon>Embryophyta</taxon>
        <taxon>Tracheophyta</taxon>
        <taxon>Spermatophyta</taxon>
        <taxon>Magnoliopsida</taxon>
        <taxon>Liliopsida</taxon>
        <taxon>Acoraceae</taxon>
        <taxon>Acorus</taxon>
    </lineage>
</organism>
<sequence length="296" mass="33521">MLKLNPNAPPFISQSNPPQPLYPPPIPPLPPPPPPPTHFIFATRAIYVASYIPSPPPPPSNLIRPFHPIDGAYEGPPKLLSGYEELGFVGEEDHHQNISPQPPRLEKKKSTHTRSTHKGRNNKCLVWVPKNRFNYDESLTNVTSLMIKNIPNRYTRAMLLEWLDEHCRDENDKATQFSALSGLPLITSQYDFVYLPIDFKNKCNLGYAFVNFTSDVGARRLHQSMNGLKWKHFESKKVCCITCARIQGKAGLEKNFMGSYFQCDSDEYLPVSFDPARDGWNSSPPCLIGRRGMDVD</sequence>
<accession>A0AAV9DKG1</accession>
<dbReference type="GO" id="GO:0003723">
    <property type="term" value="F:RNA binding"/>
    <property type="evidence" value="ECO:0007669"/>
    <property type="project" value="UniProtKB-KW"/>
</dbReference>
<dbReference type="EMBL" id="JAUJYO010000012">
    <property type="protein sequence ID" value="KAK1301367.1"/>
    <property type="molecule type" value="Genomic_DNA"/>
</dbReference>
<dbReference type="PANTHER" id="PTHR23189">
    <property type="entry name" value="RNA RECOGNITION MOTIF-CONTAINING"/>
    <property type="match status" value="1"/>
</dbReference>
<reference evidence="4" key="1">
    <citation type="journal article" date="2023" name="Nat. Commun.">
        <title>Diploid and tetraploid genomes of Acorus and the evolution of monocots.</title>
        <authorList>
            <person name="Ma L."/>
            <person name="Liu K.W."/>
            <person name="Li Z."/>
            <person name="Hsiao Y.Y."/>
            <person name="Qi Y."/>
            <person name="Fu T."/>
            <person name="Tang G.D."/>
            <person name="Zhang D."/>
            <person name="Sun W.H."/>
            <person name="Liu D.K."/>
            <person name="Li Y."/>
            <person name="Chen G.Z."/>
            <person name="Liu X.D."/>
            <person name="Liao X.Y."/>
            <person name="Jiang Y.T."/>
            <person name="Yu X."/>
            <person name="Hao Y."/>
            <person name="Huang J."/>
            <person name="Zhao X.W."/>
            <person name="Ke S."/>
            <person name="Chen Y.Y."/>
            <person name="Wu W.L."/>
            <person name="Hsu J.L."/>
            <person name="Lin Y.F."/>
            <person name="Huang M.D."/>
            <person name="Li C.Y."/>
            <person name="Huang L."/>
            <person name="Wang Z.W."/>
            <person name="Zhao X."/>
            <person name="Zhong W.Y."/>
            <person name="Peng D.H."/>
            <person name="Ahmad S."/>
            <person name="Lan S."/>
            <person name="Zhang J.S."/>
            <person name="Tsai W.C."/>
            <person name="Van de Peer Y."/>
            <person name="Liu Z.J."/>
        </authorList>
    </citation>
    <scope>NUCLEOTIDE SEQUENCE</scope>
    <source>
        <strain evidence="4">CP</strain>
    </source>
</reference>
<dbReference type="InterPro" id="IPR035979">
    <property type="entry name" value="RBD_domain_sf"/>
</dbReference>
<evidence type="ECO:0000313" key="5">
    <source>
        <dbReference type="Proteomes" id="UP001180020"/>
    </source>
</evidence>
<keyword evidence="1" id="KW-0694">RNA-binding</keyword>